<reference evidence="4" key="1">
    <citation type="journal article" date="2013" name="New Phytol.">
        <title>Comparative genomic and transcriptomic analyses reveal the hemibiotrophic stage shift of Colletotrichum fungi.</title>
        <authorList>
            <person name="Gan P."/>
            <person name="Ikeda K."/>
            <person name="Irieda H."/>
            <person name="Narusaka M."/>
            <person name="O'Connell R.J."/>
            <person name="Narusaka Y."/>
            <person name="Takano Y."/>
            <person name="Kubo Y."/>
            <person name="Shirasu K."/>
        </authorList>
    </citation>
    <scope>NUCLEOTIDE SEQUENCE [LARGE SCALE GENOMIC DNA]</scope>
    <source>
        <strain evidence="4">104-T / ATCC 96160 / CBS 514.97 / LARS 414 / MAFF 240422</strain>
    </source>
</reference>
<feature type="compositionally biased region" description="Polar residues" evidence="1">
    <location>
        <begin position="291"/>
        <end position="304"/>
    </location>
</feature>
<evidence type="ECO:0000259" key="2">
    <source>
        <dbReference type="Pfam" id="PF26082"/>
    </source>
</evidence>
<protein>
    <recommendedName>
        <fullName evidence="2">Oxidoreductase acuF-like C2H2 type zinc-finger domain-containing protein</fullName>
    </recommendedName>
</protein>
<sequence>MISKNLKQVHDDVDLEFVDHVCSSFRAWGNEMGASSQALDRELRFNKSLRDQTVDILAVLHDALQEGLWTVNFYFYPADLVRILGTDVMQAESSVGDDADTSGVEDEEDVDPLNTARPNVSSDVAAEVSDIFEDVNYSLGQLVSLSSELREAYPLDLDVRSNASSAAARGVSTDGSPRDFIEMAKRLFPGSSPVLTERLGRASWKRHLSMRLLRDKKSAAIATRLETYKLGPKRAPRYDVAVDAFNFQQPGLRKGSDPSPPSIPRIEKTSSDLSRPEGSESEEEEDGEPLTSMQSSVFSRPLTSRATSHTSYAPSLAQLSYAPVSRKEHELDVLSVPPPPRPLDGQPFLCPYCGFDLNLDKRIDTVDRWEEHVFEDLFAYLCTFDDCNWPRKTYGARHEWHLHELRNHIVPRVWSCASCKEALVLSSSPS</sequence>
<keyword evidence="4" id="KW-1185">Reference proteome</keyword>
<dbReference type="STRING" id="1213857.A0A484G5Z4"/>
<name>A0A484G5Z4_COLOR</name>
<feature type="region of interest" description="Disordered" evidence="1">
    <location>
        <begin position="249"/>
        <end position="304"/>
    </location>
</feature>
<organism evidence="3 4">
    <name type="scientific">Colletotrichum orbiculare (strain 104-T / ATCC 96160 / CBS 514.97 / LARS 414 / MAFF 240422)</name>
    <name type="common">Cucumber anthracnose fungus</name>
    <name type="synonym">Colletotrichum lagenarium</name>
    <dbReference type="NCBI Taxonomy" id="1213857"/>
    <lineage>
        <taxon>Eukaryota</taxon>
        <taxon>Fungi</taxon>
        <taxon>Dikarya</taxon>
        <taxon>Ascomycota</taxon>
        <taxon>Pezizomycotina</taxon>
        <taxon>Sordariomycetes</taxon>
        <taxon>Hypocreomycetidae</taxon>
        <taxon>Glomerellales</taxon>
        <taxon>Glomerellaceae</taxon>
        <taxon>Colletotrichum</taxon>
        <taxon>Colletotrichum orbiculare species complex</taxon>
    </lineage>
</organism>
<dbReference type="PANTHER" id="PTHR35391:SF5">
    <property type="entry name" value="DUF6590 DOMAIN-CONTAINING PROTEIN"/>
    <property type="match status" value="1"/>
</dbReference>
<feature type="compositionally biased region" description="Acidic residues" evidence="1">
    <location>
        <begin position="279"/>
        <end position="288"/>
    </location>
</feature>
<accession>A0A484G5Z4</accession>
<gene>
    <name evidence="3" type="ORF">Cob_v001985</name>
</gene>
<feature type="compositionally biased region" description="Basic and acidic residues" evidence="1">
    <location>
        <begin position="265"/>
        <end position="278"/>
    </location>
</feature>
<evidence type="ECO:0000256" key="1">
    <source>
        <dbReference type="SAM" id="MobiDB-lite"/>
    </source>
</evidence>
<reference evidence="4" key="2">
    <citation type="journal article" date="2019" name="Mol. Plant Microbe Interact.">
        <title>Genome sequence resources for four phytopathogenic fungi from the Colletotrichum orbiculare species complex.</title>
        <authorList>
            <person name="Gan P."/>
            <person name="Tsushima A."/>
            <person name="Narusaka M."/>
            <person name="Narusaka Y."/>
            <person name="Takano Y."/>
            <person name="Kubo Y."/>
            <person name="Shirasu K."/>
        </authorList>
    </citation>
    <scope>GENOME REANNOTATION</scope>
    <source>
        <strain evidence="4">104-T / ATCC 96160 / CBS 514.97 / LARS 414 / MAFF 240422</strain>
    </source>
</reference>
<dbReference type="AlphaFoldDB" id="A0A484G5Z4"/>
<dbReference type="Proteomes" id="UP000014480">
    <property type="component" value="Unassembled WGS sequence"/>
</dbReference>
<feature type="domain" description="Oxidoreductase acuF-like C2H2 type zinc-finger" evidence="2">
    <location>
        <begin position="345"/>
        <end position="377"/>
    </location>
</feature>
<dbReference type="InterPro" id="IPR058925">
    <property type="entry name" value="zf-C2H2_AcuF"/>
</dbReference>
<feature type="region of interest" description="Disordered" evidence="1">
    <location>
        <begin position="94"/>
        <end position="119"/>
    </location>
</feature>
<proteinExistence type="predicted"/>
<dbReference type="OrthoDB" id="20872at2759"/>
<feature type="compositionally biased region" description="Acidic residues" evidence="1">
    <location>
        <begin position="95"/>
        <end position="111"/>
    </location>
</feature>
<evidence type="ECO:0000313" key="4">
    <source>
        <dbReference type="Proteomes" id="UP000014480"/>
    </source>
</evidence>
<evidence type="ECO:0000313" key="3">
    <source>
        <dbReference type="EMBL" id="TDZ25531.1"/>
    </source>
</evidence>
<dbReference type="PANTHER" id="PTHR35391">
    <property type="entry name" value="C2H2-TYPE DOMAIN-CONTAINING PROTEIN-RELATED"/>
    <property type="match status" value="1"/>
</dbReference>
<comment type="caution">
    <text evidence="3">The sequence shown here is derived from an EMBL/GenBank/DDBJ whole genome shotgun (WGS) entry which is preliminary data.</text>
</comment>
<dbReference type="Pfam" id="PF26082">
    <property type="entry name" value="zf-C2H2_AcuF"/>
    <property type="match status" value="1"/>
</dbReference>
<dbReference type="EMBL" id="AMCV02000002">
    <property type="protein sequence ID" value="TDZ25531.1"/>
    <property type="molecule type" value="Genomic_DNA"/>
</dbReference>